<evidence type="ECO:0000313" key="8">
    <source>
        <dbReference type="Proteomes" id="UP000194137"/>
    </source>
</evidence>
<evidence type="ECO:0000256" key="4">
    <source>
        <dbReference type="ARBA" id="ARBA00023002"/>
    </source>
</evidence>
<comment type="similarity">
    <text evidence="1 6">Belongs to the iron/manganese superoxide dismutase family.</text>
</comment>
<evidence type="ECO:0000313" key="7">
    <source>
        <dbReference type="EMBL" id="ARQ00907.1"/>
    </source>
</evidence>
<dbReference type="InterPro" id="IPR036314">
    <property type="entry name" value="SOD_C_sf"/>
</dbReference>
<dbReference type="PANTHER" id="PTHR42769">
    <property type="entry name" value="SUPEROXIDE DISMUTASE"/>
    <property type="match status" value="1"/>
</dbReference>
<dbReference type="SUPFAM" id="SSF46609">
    <property type="entry name" value="Fe,Mn superoxide dismutase (SOD), N-terminal domain"/>
    <property type="match status" value="1"/>
</dbReference>
<dbReference type="InterPro" id="IPR001189">
    <property type="entry name" value="Mn/Fe_SOD"/>
</dbReference>
<reference evidence="7 8" key="1">
    <citation type="submission" date="2017-05" db="EMBL/GenBank/DDBJ databases">
        <title>Full genome sequence of Pseudorhodoplanes sinuspersici.</title>
        <authorList>
            <person name="Dastgheib S.M.M."/>
            <person name="Shavandi M."/>
            <person name="Tirandaz H."/>
        </authorList>
    </citation>
    <scope>NUCLEOTIDE SEQUENCE [LARGE SCALE GENOMIC DNA]</scope>
    <source>
        <strain evidence="7 8">RIPI110</strain>
    </source>
</reference>
<comment type="function">
    <text evidence="6">Destroys radicals which are normally produced within the cells and which are toxic to biological systems.</text>
</comment>
<dbReference type="PRINTS" id="PR01703">
    <property type="entry name" value="MNSODISMTASE"/>
</dbReference>
<dbReference type="FunFam" id="1.10.287.990:FF:000002">
    <property type="entry name" value="Superoxide dismutase"/>
    <property type="match status" value="1"/>
</dbReference>
<name>A0A1W6ZU22_9HYPH</name>
<dbReference type="Pfam" id="PF00081">
    <property type="entry name" value="Sod_Fe_N"/>
    <property type="match status" value="1"/>
</dbReference>
<organism evidence="7 8">
    <name type="scientific">Pseudorhodoplanes sinuspersici</name>
    <dbReference type="NCBI Taxonomy" id="1235591"/>
    <lineage>
        <taxon>Bacteria</taxon>
        <taxon>Pseudomonadati</taxon>
        <taxon>Pseudomonadota</taxon>
        <taxon>Alphaproteobacteria</taxon>
        <taxon>Hyphomicrobiales</taxon>
        <taxon>Pseudorhodoplanes</taxon>
    </lineage>
</organism>
<dbReference type="GO" id="GO:0004784">
    <property type="term" value="F:superoxide dismutase activity"/>
    <property type="evidence" value="ECO:0007669"/>
    <property type="project" value="UniProtKB-EC"/>
</dbReference>
<dbReference type="GO" id="GO:0046872">
    <property type="term" value="F:metal ion binding"/>
    <property type="evidence" value="ECO:0007669"/>
    <property type="project" value="UniProtKB-KW"/>
</dbReference>
<accession>A0A1W6ZU22</accession>
<dbReference type="PROSITE" id="PS00088">
    <property type="entry name" value="SOD_MN"/>
    <property type="match status" value="1"/>
</dbReference>
<dbReference type="AlphaFoldDB" id="A0A1W6ZU22"/>
<evidence type="ECO:0000256" key="1">
    <source>
        <dbReference type="ARBA" id="ARBA00008714"/>
    </source>
</evidence>
<comment type="catalytic activity">
    <reaction evidence="6">
        <text>2 superoxide + 2 H(+) = H2O2 + O2</text>
        <dbReference type="Rhea" id="RHEA:20696"/>
        <dbReference type="ChEBI" id="CHEBI:15378"/>
        <dbReference type="ChEBI" id="CHEBI:15379"/>
        <dbReference type="ChEBI" id="CHEBI:16240"/>
        <dbReference type="ChEBI" id="CHEBI:18421"/>
        <dbReference type="EC" id="1.15.1.1"/>
    </reaction>
</comment>
<dbReference type="Pfam" id="PF02777">
    <property type="entry name" value="Sod_Fe_C"/>
    <property type="match status" value="1"/>
</dbReference>
<evidence type="ECO:0000256" key="2">
    <source>
        <dbReference type="ARBA" id="ARBA00012682"/>
    </source>
</evidence>
<dbReference type="EC" id="1.15.1.1" evidence="2 6"/>
<keyword evidence="3 6" id="KW-0479">Metal-binding</keyword>
<dbReference type="InterPro" id="IPR019831">
    <property type="entry name" value="Mn/Fe_SOD_N"/>
</dbReference>
<keyword evidence="8" id="KW-1185">Reference proteome</keyword>
<dbReference type="PANTHER" id="PTHR42769:SF3">
    <property type="entry name" value="SUPEROXIDE DISMUTASE [FE] 2, CHLOROPLASTIC"/>
    <property type="match status" value="1"/>
</dbReference>
<dbReference type="InterPro" id="IPR036324">
    <property type="entry name" value="Mn/Fe_SOD_N_sf"/>
</dbReference>
<dbReference type="KEGG" id="psin:CAK95_18785"/>
<dbReference type="RefSeq" id="WP_086089302.1">
    <property type="nucleotide sequence ID" value="NZ_CP021112.1"/>
</dbReference>
<evidence type="ECO:0000256" key="5">
    <source>
        <dbReference type="ARBA" id="ARBA00023004"/>
    </source>
</evidence>
<dbReference type="OrthoDB" id="9803125at2"/>
<dbReference type="PIRSF" id="PIRSF000349">
    <property type="entry name" value="SODismutase"/>
    <property type="match status" value="1"/>
</dbReference>
<dbReference type="Gene3D" id="3.55.40.20">
    <property type="entry name" value="Iron/manganese superoxide dismutase, C-terminal domain"/>
    <property type="match status" value="1"/>
</dbReference>
<evidence type="ECO:0000256" key="6">
    <source>
        <dbReference type="RuleBase" id="RU000414"/>
    </source>
</evidence>
<dbReference type="InterPro" id="IPR019833">
    <property type="entry name" value="Mn/Fe_SOD_BS"/>
</dbReference>
<evidence type="ECO:0000256" key="3">
    <source>
        <dbReference type="ARBA" id="ARBA00022723"/>
    </source>
</evidence>
<sequence>MAFTLPDLPYSYDALAPYMSRETLEYHHDKHHKAYVDNGNKLLAGTEWEGKPLEEIVKGSFGKNPGLFNNAGQHYNHIHFWKWMKPNGGGSKIPGDLEKKIIADLGSVEKMKEDFAQAGVTQFGSGWCWLAVKDGKIAIMKSANGESPLVQGASPILGCDVWEHSYYIDYRNRRPDYLKAFVDHLVNWDYVAEMYEKAAK</sequence>
<dbReference type="InterPro" id="IPR019832">
    <property type="entry name" value="Mn/Fe_SOD_C"/>
</dbReference>
<dbReference type="STRING" id="1235591.CAK95_18785"/>
<keyword evidence="5" id="KW-0408">Iron</keyword>
<gene>
    <name evidence="7" type="ORF">CAK95_18785</name>
</gene>
<protein>
    <recommendedName>
        <fullName evidence="2 6">Superoxide dismutase</fullName>
        <ecNumber evidence="2 6">1.15.1.1</ecNumber>
    </recommendedName>
</protein>
<dbReference type="Gene3D" id="1.10.287.990">
    <property type="entry name" value="Fe,Mn superoxide dismutase (SOD) domain"/>
    <property type="match status" value="1"/>
</dbReference>
<dbReference type="Proteomes" id="UP000194137">
    <property type="component" value="Chromosome"/>
</dbReference>
<dbReference type="EMBL" id="CP021112">
    <property type="protein sequence ID" value="ARQ00907.1"/>
    <property type="molecule type" value="Genomic_DNA"/>
</dbReference>
<dbReference type="SUPFAM" id="SSF54719">
    <property type="entry name" value="Fe,Mn superoxide dismutase (SOD), C-terminal domain"/>
    <property type="match status" value="1"/>
</dbReference>
<proteinExistence type="inferred from homology"/>
<keyword evidence="4 6" id="KW-0560">Oxidoreductase</keyword>